<proteinExistence type="predicted"/>
<dbReference type="Pfam" id="PF24476">
    <property type="entry name" value="DUF7580"/>
    <property type="match status" value="1"/>
</dbReference>
<evidence type="ECO:0000313" key="2">
    <source>
        <dbReference type="EMBL" id="KAL0265313.1"/>
    </source>
</evidence>
<organism evidence="2 3">
    <name type="scientific">Diplodia seriata</name>
    <dbReference type="NCBI Taxonomy" id="420778"/>
    <lineage>
        <taxon>Eukaryota</taxon>
        <taxon>Fungi</taxon>
        <taxon>Dikarya</taxon>
        <taxon>Ascomycota</taxon>
        <taxon>Pezizomycotina</taxon>
        <taxon>Dothideomycetes</taxon>
        <taxon>Dothideomycetes incertae sedis</taxon>
        <taxon>Botryosphaeriales</taxon>
        <taxon>Botryosphaeriaceae</taxon>
        <taxon>Diplodia</taxon>
    </lineage>
</organism>
<dbReference type="EMBL" id="JAJVCZ030000001">
    <property type="protein sequence ID" value="KAL0265313.1"/>
    <property type="molecule type" value="Genomic_DNA"/>
</dbReference>
<dbReference type="Proteomes" id="UP001430584">
    <property type="component" value="Unassembled WGS sequence"/>
</dbReference>
<dbReference type="RefSeq" id="XP_066638053.1">
    <property type="nucleotide sequence ID" value="XM_066772774.1"/>
</dbReference>
<comment type="caution">
    <text evidence="2">The sequence shown here is derived from an EMBL/GenBank/DDBJ whole genome shotgun (WGS) entry which is preliminary data.</text>
</comment>
<name>A0ABR3CWQ6_9PEZI</name>
<protein>
    <recommendedName>
        <fullName evidence="1">DUF7580 domain-containing protein</fullName>
    </recommendedName>
</protein>
<keyword evidence="3" id="KW-1185">Reference proteome</keyword>
<accession>A0ABR3CWQ6</accession>
<dbReference type="InterPro" id="IPR056002">
    <property type="entry name" value="DUF7580"/>
</dbReference>
<dbReference type="PANTHER" id="PTHR35186">
    <property type="entry name" value="ANK_REP_REGION DOMAIN-CONTAINING PROTEIN"/>
    <property type="match status" value="1"/>
</dbReference>
<gene>
    <name evidence="2" type="ORF">SLS55_001278</name>
</gene>
<sequence length="168" mass="19353">MPVLQLYNTPWLKDDWTLEDVYTHSGGSFQLFITPDFDQASDGLQTVCRAKQQICVVKNSTIFALGVALLELSYGQDISCFRTPSDLDDSQCEHALTRFMIADRLTREVQQTEFRGFANAVAKCICPASDSYNFSLSNEGFRRRFYEDVVMRLKEEHDYLFEDTAPRY</sequence>
<dbReference type="PANTHER" id="PTHR35186:SF4">
    <property type="entry name" value="PRION-INHIBITION AND PROPAGATION HELO DOMAIN-CONTAINING PROTEIN"/>
    <property type="match status" value="1"/>
</dbReference>
<evidence type="ECO:0000313" key="3">
    <source>
        <dbReference type="Proteomes" id="UP001430584"/>
    </source>
</evidence>
<reference evidence="2 3" key="1">
    <citation type="submission" date="2024-02" db="EMBL/GenBank/DDBJ databases">
        <title>De novo assembly and annotation of 12 fungi associated with fruit tree decline syndrome in Ontario, Canada.</title>
        <authorList>
            <person name="Sulman M."/>
            <person name="Ellouze W."/>
            <person name="Ilyukhin E."/>
        </authorList>
    </citation>
    <scope>NUCLEOTIDE SEQUENCE [LARGE SCALE GENOMIC DNA]</scope>
    <source>
        <strain evidence="2 3">FDS-637</strain>
    </source>
</reference>
<feature type="domain" description="DUF7580" evidence="1">
    <location>
        <begin position="4"/>
        <end position="156"/>
    </location>
</feature>
<evidence type="ECO:0000259" key="1">
    <source>
        <dbReference type="Pfam" id="PF24476"/>
    </source>
</evidence>
<dbReference type="GeneID" id="92005363"/>